<evidence type="ECO:0000313" key="2">
    <source>
        <dbReference type="EMBL" id="OXA44618.1"/>
    </source>
</evidence>
<keyword evidence="1" id="KW-0812">Transmembrane</keyword>
<dbReference type="AlphaFoldDB" id="A0A226DI25"/>
<dbReference type="EMBL" id="LNIX01000019">
    <property type="protein sequence ID" value="OXA44618.1"/>
    <property type="molecule type" value="Genomic_DNA"/>
</dbReference>
<feature type="transmembrane region" description="Helical" evidence="1">
    <location>
        <begin position="20"/>
        <end position="41"/>
    </location>
</feature>
<sequence length="164" mass="18298">MGMERLMSPCFFGITLQQGAQLIAAINIVLGVWFVIIFTLYCVTIGAEVNEVAGGELTGMIIAYWVIVCVLVFISAIMNFILLFKGANERSPKKVKFFLIALVVIVVVGFIATLVRHFSIATFFITLLSDLPVVYELWVVYCFYKEISNVDQYTGETGGNYQEP</sequence>
<organism evidence="2 3">
    <name type="scientific">Folsomia candida</name>
    <name type="common">Springtail</name>
    <dbReference type="NCBI Taxonomy" id="158441"/>
    <lineage>
        <taxon>Eukaryota</taxon>
        <taxon>Metazoa</taxon>
        <taxon>Ecdysozoa</taxon>
        <taxon>Arthropoda</taxon>
        <taxon>Hexapoda</taxon>
        <taxon>Collembola</taxon>
        <taxon>Entomobryomorpha</taxon>
        <taxon>Isotomoidea</taxon>
        <taxon>Isotomidae</taxon>
        <taxon>Proisotominae</taxon>
        <taxon>Folsomia</taxon>
    </lineage>
</organism>
<keyword evidence="3" id="KW-1185">Reference proteome</keyword>
<comment type="caution">
    <text evidence="2">The sequence shown here is derived from an EMBL/GenBank/DDBJ whole genome shotgun (WGS) entry which is preliminary data.</text>
</comment>
<feature type="transmembrane region" description="Helical" evidence="1">
    <location>
        <begin position="95"/>
        <end position="115"/>
    </location>
</feature>
<dbReference type="Proteomes" id="UP000198287">
    <property type="component" value="Unassembled WGS sequence"/>
</dbReference>
<reference evidence="2 3" key="1">
    <citation type="submission" date="2015-12" db="EMBL/GenBank/DDBJ databases">
        <title>The genome of Folsomia candida.</title>
        <authorList>
            <person name="Faddeeva A."/>
            <person name="Derks M.F."/>
            <person name="Anvar Y."/>
            <person name="Smit S."/>
            <person name="Van Straalen N."/>
            <person name="Roelofs D."/>
        </authorList>
    </citation>
    <scope>NUCLEOTIDE SEQUENCE [LARGE SCALE GENOMIC DNA]</scope>
    <source>
        <strain evidence="2 3">VU population</strain>
        <tissue evidence="2">Whole body</tissue>
    </source>
</reference>
<evidence type="ECO:0000256" key="1">
    <source>
        <dbReference type="SAM" id="Phobius"/>
    </source>
</evidence>
<feature type="transmembrane region" description="Helical" evidence="1">
    <location>
        <begin position="121"/>
        <end position="144"/>
    </location>
</feature>
<feature type="transmembrane region" description="Helical" evidence="1">
    <location>
        <begin position="61"/>
        <end position="83"/>
    </location>
</feature>
<keyword evidence="1" id="KW-0472">Membrane</keyword>
<evidence type="ECO:0000313" key="3">
    <source>
        <dbReference type="Proteomes" id="UP000198287"/>
    </source>
</evidence>
<name>A0A226DI25_FOLCA</name>
<dbReference type="OrthoDB" id="8298457at2759"/>
<gene>
    <name evidence="2" type="ORF">Fcan01_20605</name>
</gene>
<accession>A0A226DI25</accession>
<keyword evidence="1" id="KW-1133">Transmembrane helix</keyword>
<protein>
    <submittedName>
        <fullName evidence="2">Uncharacterized protein</fullName>
    </submittedName>
</protein>
<proteinExistence type="predicted"/>